<evidence type="ECO:0000313" key="3">
    <source>
        <dbReference type="Proteomes" id="UP000053370"/>
    </source>
</evidence>
<accession>A0A0S7BVF6</accession>
<dbReference type="Gene3D" id="2.30.30.40">
    <property type="entry name" value="SH3 Domains"/>
    <property type="match status" value="1"/>
</dbReference>
<name>A0A0S7BVF6_9CHLR</name>
<dbReference type="Proteomes" id="UP000053370">
    <property type="component" value="Unassembled WGS sequence"/>
</dbReference>
<keyword evidence="1" id="KW-0472">Membrane</keyword>
<dbReference type="AlphaFoldDB" id="A0A0S7BVF6"/>
<feature type="transmembrane region" description="Helical" evidence="1">
    <location>
        <begin position="60"/>
        <end position="83"/>
    </location>
</feature>
<reference evidence="2" key="1">
    <citation type="journal article" date="2015" name="Genome Announc.">
        <title>Draft Genome Sequence of Anaerolineae Strain TC1, a Novel Isolate from a Methanogenic Wastewater Treatment System.</title>
        <authorList>
            <person name="Matsuura N."/>
            <person name="Tourlousse D.M."/>
            <person name="Sun L."/>
            <person name="Toyonaga M."/>
            <person name="Kuroda K."/>
            <person name="Ohashi A."/>
            <person name="Cruz R."/>
            <person name="Yamaguchi T."/>
            <person name="Sekiguchi Y."/>
        </authorList>
    </citation>
    <scope>NUCLEOTIDE SEQUENCE [LARGE SCALE GENOMIC DNA]</scope>
    <source>
        <strain evidence="2">TC1</strain>
    </source>
</reference>
<dbReference type="STRING" id="1678840.ATC1_13692"/>
<gene>
    <name evidence="2" type="ORF">ATC1_13692</name>
</gene>
<keyword evidence="1" id="KW-1133">Transmembrane helix</keyword>
<dbReference type="OrthoDB" id="9767116at2"/>
<dbReference type="RefSeq" id="WP_062280448.1">
    <property type="nucleotide sequence ID" value="NZ_DF968181.1"/>
</dbReference>
<evidence type="ECO:0000313" key="2">
    <source>
        <dbReference type="EMBL" id="GAP40713.1"/>
    </source>
</evidence>
<protein>
    <submittedName>
        <fullName evidence="2">Protein containing bacterial SH3 domain</fullName>
    </submittedName>
</protein>
<dbReference type="EMBL" id="DF968181">
    <property type="protein sequence ID" value="GAP40713.1"/>
    <property type="molecule type" value="Genomic_DNA"/>
</dbReference>
<proteinExistence type="predicted"/>
<organism evidence="2">
    <name type="scientific">Flexilinea flocculi</name>
    <dbReference type="NCBI Taxonomy" id="1678840"/>
    <lineage>
        <taxon>Bacteria</taxon>
        <taxon>Bacillati</taxon>
        <taxon>Chloroflexota</taxon>
        <taxon>Anaerolineae</taxon>
        <taxon>Anaerolineales</taxon>
        <taxon>Anaerolineaceae</taxon>
        <taxon>Flexilinea</taxon>
    </lineage>
</organism>
<keyword evidence="1" id="KW-0812">Transmembrane</keyword>
<sequence>MLPNDAKICHYCGTEQAEKKPLPGRKIDCCPRCLSFLYSEESGCQSCGYIHRSKRNYSGLVIAILAVLLAFFLLWQAGFLPWIPHGGKAVQFVIRKEDGTPTNTAVMEDLIMSQSITSTISLNSTEINTAEPDMTETPTEENDLLSTEVTPVIPVSTIEPVTCGNWDNRLGIGSHGSIITGGRSSKIRKSPSTDSELAGILRSGQEFVVEDEKPVCNNGYLWIKITTVPDQITGWTVEADQNGYWLKPIDEINE</sequence>
<evidence type="ECO:0000256" key="1">
    <source>
        <dbReference type="SAM" id="Phobius"/>
    </source>
</evidence>
<keyword evidence="3" id="KW-1185">Reference proteome</keyword>